<feature type="region of interest" description="Disordered" evidence="1">
    <location>
        <begin position="228"/>
        <end position="319"/>
    </location>
</feature>
<feature type="compositionally biased region" description="Low complexity" evidence="1">
    <location>
        <begin position="1"/>
        <end position="29"/>
    </location>
</feature>
<evidence type="ECO:0000313" key="2">
    <source>
        <dbReference type="EMBL" id="RSH77758.1"/>
    </source>
</evidence>
<comment type="caution">
    <text evidence="2">The sequence shown here is derived from an EMBL/GenBank/DDBJ whole genome shotgun (WGS) entry which is preliminary data.</text>
</comment>
<dbReference type="EMBL" id="RSCE01000014">
    <property type="protein sequence ID" value="RSH77758.1"/>
    <property type="molecule type" value="Genomic_DNA"/>
</dbReference>
<dbReference type="AlphaFoldDB" id="A0A427XFZ0"/>
<dbReference type="STRING" id="105984.A0A427XFZ0"/>
<feature type="compositionally biased region" description="Polar residues" evidence="1">
    <location>
        <begin position="590"/>
        <end position="603"/>
    </location>
</feature>
<keyword evidence="3" id="KW-1185">Reference proteome</keyword>
<feature type="region of interest" description="Disordered" evidence="1">
    <location>
        <begin position="1"/>
        <end position="104"/>
    </location>
</feature>
<reference evidence="2 3" key="1">
    <citation type="submission" date="2018-11" db="EMBL/GenBank/DDBJ databases">
        <title>Genome sequence of Apiotrichum porosum DSM 27194.</title>
        <authorList>
            <person name="Aliyu H."/>
            <person name="Gorte O."/>
            <person name="Ochsenreither K."/>
        </authorList>
    </citation>
    <scope>NUCLEOTIDE SEQUENCE [LARGE SCALE GENOMIC DNA]</scope>
    <source>
        <strain evidence="2 3">DSM 27194</strain>
    </source>
</reference>
<name>A0A427XFZ0_9TREE</name>
<feature type="compositionally biased region" description="Low complexity" evidence="1">
    <location>
        <begin position="235"/>
        <end position="250"/>
    </location>
</feature>
<evidence type="ECO:0000256" key="1">
    <source>
        <dbReference type="SAM" id="MobiDB-lite"/>
    </source>
</evidence>
<dbReference type="GeneID" id="39587360"/>
<dbReference type="OrthoDB" id="2564636at2759"/>
<dbReference type="Proteomes" id="UP000279236">
    <property type="component" value="Unassembled WGS sequence"/>
</dbReference>
<accession>A0A427XFZ0</accession>
<feature type="region of interest" description="Disordered" evidence="1">
    <location>
        <begin position="528"/>
        <end position="558"/>
    </location>
</feature>
<gene>
    <name evidence="2" type="ORF">EHS24_002817</name>
</gene>
<feature type="compositionally biased region" description="Polar residues" evidence="1">
    <location>
        <begin position="657"/>
        <end position="667"/>
    </location>
</feature>
<feature type="compositionally biased region" description="Polar residues" evidence="1">
    <location>
        <begin position="79"/>
        <end position="101"/>
    </location>
</feature>
<evidence type="ECO:0000313" key="3">
    <source>
        <dbReference type="Proteomes" id="UP000279236"/>
    </source>
</evidence>
<feature type="region of interest" description="Disordered" evidence="1">
    <location>
        <begin position="573"/>
        <end position="723"/>
    </location>
</feature>
<feature type="compositionally biased region" description="Low complexity" evidence="1">
    <location>
        <begin position="269"/>
        <end position="290"/>
    </location>
</feature>
<dbReference type="RefSeq" id="XP_028472905.1">
    <property type="nucleotide sequence ID" value="XM_028618538.1"/>
</dbReference>
<organism evidence="2 3">
    <name type="scientific">Apiotrichum porosum</name>
    <dbReference type="NCBI Taxonomy" id="105984"/>
    <lineage>
        <taxon>Eukaryota</taxon>
        <taxon>Fungi</taxon>
        <taxon>Dikarya</taxon>
        <taxon>Basidiomycota</taxon>
        <taxon>Agaricomycotina</taxon>
        <taxon>Tremellomycetes</taxon>
        <taxon>Trichosporonales</taxon>
        <taxon>Trichosporonaceae</taxon>
        <taxon>Apiotrichum</taxon>
    </lineage>
</organism>
<feature type="compositionally biased region" description="Low complexity" evidence="1">
    <location>
        <begin position="630"/>
        <end position="656"/>
    </location>
</feature>
<proteinExistence type="predicted"/>
<protein>
    <submittedName>
        <fullName evidence="2">Uncharacterized protein</fullName>
    </submittedName>
</protein>
<sequence length="753" mass="78747">MRIGSSSGSSSKRSSSSSTSASTPVISAPRLSPTHTGPETRSAARSPVPAERPVITIPLSPVAEGKSPMRPRPPPSAFRRQQQASPNPGKQRQTELPTLNSLPALGRDGRAPWVIDPLEAARGADIWAKGDRVILVLGEVTRSALSPLLYSQTFQDTLILVGSLAPLPEIEALSSPSQLLNLEDTRTIYPTIQPFQPSATALEQSHPLPALLQHGSLLAESYRKSNDFAAPRPTSWGSRSRRNSGASSSGTMTPPLTPQQPRKLLSPFGRRSSVASSSSPASPAGSVPGSQVDLSRLASASGGGTKRAPSVLSMSTLGNERSNRRMKTLIFGDEPRVSEGSPFDAVINFIPTPAPRADPQRVLQEMLQHTVVLSTAVLPILTTAITANSVTAATPYSELAPLSIINIVPTEAPAAFAPVVERFLLPLLPTMDQRVRRNLFGCVTGYGAWMAQDTAPGPDSMPGADTLLCGGVRNLAIFGPEGSLPQALLPGWEHCTLLPGSLTDAAQKTETPPTFSRRASSYALSELRAAQAGHPVSAPASPSVGTGHKRSGSTASATAKTLTRKFSISSIREFASSSSSGGGGDRTPKPTATRSATEPQLNKLTEERPAVPAVPQQTEAKAFTSRFDPRSLSTSLSQTTSSSASRLGSLGMSSRGNQTANSPSALRNQVVPTTLVTSPPTPELDPSSSSCSSSSVLEPPAEERSVNSATSANSAIRAVPAPAENTKTAVFVRKYSFASLFRRRGGGGGGIKA</sequence>